<name>A0ABR1NGL3_9PEZI</name>
<keyword evidence="1" id="KW-0732">Signal</keyword>
<dbReference type="Proteomes" id="UP001367316">
    <property type="component" value="Unassembled WGS sequence"/>
</dbReference>
<gene>
    <name evidence="2" type="ORF">JOL62DRAFT_382016</name>
</gene>
<sequence length="202" mass="23040">MMLLRWRITNVTLLLLRMLRWRRCRPGWLVAAAKPVQLPCRSFAETLSERACRLSTLCTRRLSHRAAVRKINPMNAKVPFLWKKNPICQNEKQNLVQANFGHLVLSSRMIDDIMIGAAWVEVEIAPIMSVFRAVTSRHVELWTAFINWDLKSQSNQGQTVRAPHPSWSVLSDENGPRTTTLLAPSTRTCCPVFGVHVCDNVP</sequence>
<evidence type="ECO:0000313" key="2">
    <source>
        <dbReference type="EMBL" id="KAK7613542.1"/>
    </source>
</evidence>
<keyword evidence="3" id="KW-1185">Reference proteome</keyword>
<dbReference type="EMBL" id="JBBPBF010000006">
    <property type="protein sequence ID" value="KAK7613542.1"/>
    <property type="molecule type" value="Genomic_DNA"/>
</dbReference>
<proteinExistence type="predicted"/>
<evidence type="ECO:0000256" key="1">
    <source>
        <dbReference type="SAM" id="SignalP"/>
    </source>
</evidence>
<accession>A0ABR1NGL3</accession>
<protein>
    <recommendedName>
        <fullName evidence="4">Secreted protein</fullName>
    </recommendedName>
</protein>
<reference evidence="2 3" key="1">
    <citation type="submission" date="2024-04" db="EMBL/GenBank/DDBJ databases">
        <title>Phyllosticta paracitricarpa is synonymous to the EU quarantine fungus P. citricarpa based on phylogenomic analyses.</title>
        <authorList>
            <consortium name="Lawrence Berkeley National Laboratory"/>
            <person name="Van ingen-buijs V.A."/>
            <person name="Van westerhoven A.C."/>
            <person name="Haridas S."/>
            <person name="Skiadas P."/>
            <person name="Martin F."/>
            <person name="Groenewald J.Z."/>
            <person name="Crous P.W."/>
            <person name="Seidl M.F."/>
        </authorList>
    </citation>
    <scope>NUCLEOTIDE SEQUENCE [LARGE SCALE GENOMIC DNA]</scope>
    <source>
        <strain evidence="2 3">CBS 141358</strain>
    </source>
</reference>
<feature type="signal peptide" evidence="1">
    <location>
        <begin position="1"/>
        <end position="24"/>
    </location>
</feature>
<evidence type="ECO:0000313" key="3">
    <source>
        <dbReference type="Proteomes" id="UP001367316"/>
    </source>
</evidence>
<organism evidence="2 3">
    <name type="scientific">Phyllosticta paracitricarpa</name>
    <dbReference type="NCBI Taxonomy" id="2016321"/>
    <lineage>
        <taxon>Eukaryota</taxon>
        <taxon>Fungi</taxon>
        <taxon>Dikarya</taxon>
        <taxon>Ascomycota</taxon>
        <taxon>Pezizomycotina</taxon>
        <taxon>Dothideomycetes</taxon>
        <taxon>Dothideomycetes incertae sedis</taxon>
        <taxon>Botryosphaeriales</taxon>
        <taxon>Phyllostictaceae</taxon>
        <taxon>Phyllosticta</taxon>
    </lineage>
</organism>
<evidence type="ECO:0008006" key="4">
    <source>
        <dbReference type="Google" id="ProtNLM"/>
    </source>
</evidence>
<comment type="caution">
    <text evidence="2">The sequence shown here is derived from an EMBL/GenBank/DDBJ whole genome shotgun (WGS) entry which is preliminary data.</text>
</comment>
<feature type="chain" id="PRO_5047010771" description="Secreted protein" evidence="1">
    <location>
        <begin position="25"/>
        <end position="202"/>
    </location>
</feature>